<evidence type="ECO:0000313" key="1">
    <source>
        <dbReference type="EMBL" id="KRY91013.1"/>
    </source>
</evidence>
<gene>
    <name evidence="1" type="ORF">T4D_6251</name>
</gene>
<protein>
    <submittedName>
        <fullName evidence="1">Uncharacterized protein</fullName>
    </submittedName>
</protein>
<dbReference type="Proteomes" id="UP000054995">
    <property type="component" value="Unassembled WGS sequence"/>
</dbReference>
<organism evidence="1 2">
    <name type="scientific">Trichinella pseudospiralis</name>
    <name type="common">Parasitic roundworm</name>
    <dbReference type="NCBI Taxonomy" id="6337"/>
    <lineage>
        <taxon>Eukaryota</taxon>
        <taxon>Metazoa</taxon>
        <taxon>Ecdysozoa</taxon>
        <taxon>Nematoda</taxon>
        <taxon>Enoplea</taxon>
        <taxon>Dorylaimia</taxon>
        <taxon>Trichinellida</taxon>
        <taxon>Trichinellidae</taxon>
        <taxon>Trichinella</taxon>
    </lineage>
</organism>
<keyword evidence="2" id="KW-1185">Reference proteome</keyword>
<reference evidence="1 2" key="1">
    <citation type="submission" date="2015-01" db="EMBL/GenBank/DDBJ databases">
        <title>Evolution of Trichinella species and genotypes.</title>
        <authorList>
            <person name="Korhonen P.K."/>
            <person name="Edoardo P."/>
            <person name="Giuseppe L.R."/>
            <person name="Gasser R.B."/>
        </authorList>
    </citation>
    <scope>NUCLEOTIDE SEQUENCE [LARGE SCALE GENOMIC DNA]</scope>
    <source>
        <strain evidence="1">ISS470</strain>
    </source>
</reference>
<name>A0A0V1FYR3_TRIPS</name>
<proteinExistence type="predicted"/>
<dbReference type="EMBL" id="JYDT01000016">
    <property type="protein sequence ID" value="KRY91013.1"/>
    <property type="molecule type" value="Genomic_DNA"/>
</dbReference>
<accession>A0A0V1FYR3</accession>
<comment type="caution">
    <text evidence="1">The sequence shown here is derived from an EMBL/GenBank/DDBJ whole genome shotgun (WGS) entry which is preliminary data.</text>
</comment>
<evidence type="ECO:0000313" key="2">
    <source>
        <dbReference type="Proteomes" id="UP000054995"/>
    </source>
</evidence>
<dbReference type="AlphaFoldDB" id="A0A0V1FYR3"/>
<sequence length="80" mass="8890">MFLRSLSLSNLRSTLFKISRNTTDHCHPKTSIIEDCNVNKCCDGVSKRHIFDVKIRSSSTQIVNGVVASFTFLPTSNGTN</sequence>